<feature type="chain" id="PRO_5046240250" evidence="1">
    <location>
        <begin position="20"/>
        <end position="170"/>
    </location>
</feature>
<dbReference type="EMBL" id="JBBVGT010000002">
    <property type="protein sequence ID" value="MFB5945832.1"/>
    <property type="molecule type" value="Genomic_DNA"/>
</dbReference>
<proteinExistence type="predicted"/>
<accession>A0ABV5CHI2</accession>
<comment type="caution">
    <text evidence="2">The sequence shown here is derived from an EMBL/GenBank/DDBJ whole genome shotgun (WGS) entry which is preliminary data.</text>
</comment>
<dbReference type="RefSeq" id="WP_375557365.1">
    <property type="nucleotide sequence ID" value="NZ_JBBVGT010000002.1"/>
</dbReference>
<reference evidence="2 3" key="1">
    <citation type="submission" date="2024-04" db="EMBL/GenBank/DDBJ databases">
        <title>Albibacterium profundi sp. nov., isolated from sediment of the Challenger Deep of Mariana Trench.</title>
        <authorList>
            <person name="Wang Y."/>
        </authorList>
    </citation>
    <scope>NUCLEOTIDE SEQUENCE [LARGE SCALE GENOMIC DNA]</scope>
    <source>
        <strain evidence="2 3">RHL897</strain>
    </source>
</reference>
<organism evidence="2 3">
    <name type="scientific">Albibacterium profundi</name>
    <dbReference type="NCBI Taxonomy" id="3134906"/>
    <lineage>
        <taxon>Bacteria</taxon>
        <taxon>Pseudomonadati</taxon>
        <taxon>Bacteroidota</taxon>
        <taxon>Sphingobacteriia</taxon>
        <taxon>Sphingobacteriales</taxon>
        <taxon>Sphingobacteriaceae</taxon>
        <taxon>Albibacterium</taxon>
    </lineage>
</organism>
<keyword evidence="1" id="KW-0732">Signal</keyword>
<evidence type="ECO:0000313" key="2">
    <source>
        <dbReference type="EMBL" id="MFB5945832.1"/>
    </source>
</evidence>
<evidence type="ECO:0000313" key="3">
    <source>
        <dbReference type="Proteomes" id="UP001580928"/>
    </source>
</evidence>
<protein>
    <submittedName>
        <fullName evidence="2">Uncharacterized protein</fullName>
    </submittedName>
</protein>
<sequence>MKHLIYSTCFLFLCVSASAQEKFVEGDMTVYGKTFEVFFLKDFDAIVVDSSLPVYKDGYPKPQGPSRPLTIRKGDMKVDTLVDRNIIYDVLGDKLTALQANGDWVSIDYVFGHDGNVLDISSYSLPKNTLITPKEVALIDKLLREEVKAVFKGREYLNWPVIFYGREIRF</sequence>
<evidence type="ECO:0000256" key="1">
    <source>
        <dbReference type="SAM" id="SignalP"/>
    </source>
</evidence>
<name>A0ABV5CHI2_9SPHI</name>
<gene>
    <name evidence="2" type="ORF">WKR92_08295</name>
</gene>
<keyword evidence="3" id="KW-1185">Reference proteome</keyword>
<dbReference type="Proteomes" id="UP001580928">
    <property type="component" value="Unassembled WGS sequence"/>
</dbReference>
<feature type="signal peptide" evidence="1">
    <location>
        <begin position="1"/>
        <end position="19"/>
    </location>
</feature>